<dbReference type="Gene3D" id="1.10.3290.10">
    <property type="entry name" value="Fido-like domain"/>
    <property type="match status" value="1"/>
</dbReference>
<dbReference type="InterPro" id="IPR036597">
    <property type="entry name" value="Fido-like_dom_sf"/>
</dbReference>
<dbReference type="PANTHER" id="PTHR13504:SF38">
    <property type="entry name" value="FIDO DOMAIN-CONTAINING PROTEIN"/>
    <property type="match status" value="1"/>
</dbReference>
<reference evidence="2 3" key="1">
    <citation type="submission" date="2024-09" db="EMBL/GenBank/DDBJ databases">
        <authorList>
            <person name="Sun Q."/>
            <person name="Mori K."/>
        </authorList>
    </citation>
    <scope>NUCLEOTIDE SEQUENCE [LARGE SCALE GENOMIC DNA]</scope>
    <source>
        <strain evidence="2 3">TBRC 1432</strain>
    </source>
</reference>
<organism evidence="2 3">
    <name type="scientific">Kutzneria chonburiensis</name>
    <dbReference type="NCBI Taxonomy" id="1483604"/>
    <lineage>
        <taxon>Bacteria</taxon>
        <taxon>Bacillati</taxon>
        <taxon>Actinomycetota</taxon>
        <taxon>Actinomycetes</taxon>
        <taxon>Pseudonocardiales</taxon>
        <taxon>Pseudonocardiaceae</taxon>
        <taxon>Kutzneria</taxon>
    </lineage>
</organism>
<dbReference type="PROSITE" id="PS51459">
    <property type="entry name" value="FIDO"/>
    <property type="match status" value="1"/>
</dbReference>
<dbReference type="InterPro" id="IPR040198">
    <property type="entry name" value="Fido_containing"/>
</dbReference>
<evidence type="ECO:0000313" key="2">
    <source>
        <dbReference type="EMBL" id="MFC0540633.1"/>
    </source>
</evidence>
<name>A0ABV6MK20_9PSEU</name>
<evidence type="ECO:0000313" key="3">
    <source>
        <dbReference type="Proteomes" id="UP001589810"/>
    </source>
</evidence>
<sequence length="486" mass="54531">MSQEDDNRESTIMPYAPFNEFNSWYATEYDWNEFQGELTRFERIKGQASIEVVRDVIERIEREVAAESVAVEGFFELTPGESRSIGNEDENWEHILTEQSDTGLSIFESQLRGYIYAREHAMSSQPITEQFIRELHVTSCAAQKTYSVDVRILDGRRTEQRPLTHGEYKKTENLVYSRSGKAHAYAPPDEVKPEMDRLIQQLRGDIFESAPPVTQAAYAHYTLVSIHPFEDGNGRVARALASVFLYRAYGVPLAIYSDRKRTYLQALEGANMGRPHDFLKYIEQKITASFVRIATEIQVRSNPNTSDELASLSETFMEHRRVLVPNAGSVARAIAPQVISKFDGALSQLISSSAGFLIPLDPPYKGGAGSKPTYNWQSHQIADWHALGVELIGDTQIRSRIWIVIGVANDIGSNFPFTLAASTSFTFNSETTIIEVKLRFEDFYPDLSSNATACIETVVEATIAKLTASVNEELRTVLKQAGELEG</sequence>
<comment type="caution">
    <text evidence="2">The sequence shown here is derived from an EMBL/GenBank/DDBJ whole genome shotgun (WGS) entry which is preliminary data.</text>
</comment>
<dbReference type="RefSeq" id="WP_273939443.1">
    <property type="nucleotide sequence ID" value="NZ_CP097263.1"/>
</dbReference>
<keyword evidence="3" id="KW-1185">Reference proteome</keyword>
<dbReference type="PANTHER" id="PTHR13504">
    <property type="entry name" value="FIDO DOMAIN-CONTAINING PROTEIN DDB_G0283145"/>
    <property type="match status" value="1"/>
</dbReference>
<dbReference type="Pfam" id="PF02661">
    <property type="entry name" value="Fic"/>
    <property type="match status" value="1"/>
</dbReference>
<dbReference type="EMBL" id="JBHLUD010000001">
    <property type="protein sequence ID" value="MFC0540633.1"/>
    <property type="molecule type" value="Genomic_DNA"/>
</dbReference>
<proteinExistence type="predicted"/>
<gene>
    <name evidence="2" type="ORF">ACFFH7_04020</name>
</gene>
<feature type="domain" description="Fido" evidence="1">
    <location>
        <begin position="127"/>
        <end position="284"/>
    </location>
</feature>
<evidence type="ECO:0000259" key="1">
    <source>
        <dbReference type="PROSITE" id="PS51459"/>
    </source>
</evidence>
<dbReference type="SUPFAM" id="SSF140931">
    <property type="entry name" value="Fic-like"/>
    <property type="match status" value="1"/>
</dbReference>
<dbReference type="Proteomes" id="UP001589810">
    <property type="component" value="Unassembled WGS sequence"/>
</dbReference>
<accession>A0ABV6MK20</accession>
<protein>
    <submittedName>
        <fullName evidence="2">Fic family protein</fullName>
    </submittedName>
</protein>
<dbReference type="InterPro" id="IPR003812">
    <property type="entry name" value="Fido"/>
</dbReference>